<dbReference type="EMBL" id="NCKU01000345">
    <property type="protein sequence ID" value="RWS15882.1"/>
    <property type="molecule type" value="Genomic_DNA"/>
</dbReference>
<keyword evidence="7" id="KW-0560">Oxidoreductase</keyword>
<dbReference type="AlphaFoldDB" id="A0A3S3SLX3"/>
<evidence type="ECO:0000256" key="2">
    <source>
        <dbReference type="ARBA" id="ARBA00004586"/>
    </source>
</evidence>
<dbReference type="SUPFAM" id="SSF48264">
    <property type="entry name" value="Cytochrome P450"/>
    <property type="match status" value="1"/>
</dbReference>
<name>A0A3S3SLX3_9ACAR</name>
<dbReference type="Proteomes" id="UP000285301">
    <property type="component" value="Unassembled WGS sequence"/>
</dbReference>
<dbReference type="STRING" id="1965070.A0A3S3SLX3"/>
<evidence type="ECO:0000256" key="6">
    <source>
        <dbReference type="ARBA" id="ARBA00023004"/>
    </source>
</evidence>
<keyword evidence="10" id="KW-1185">Reference proteome</keyword>
<dbReference type="InterPro" id="IPR050196">
    <property type="entry name" value="Cytochrome_P450_Monoox"/>
</dbReference>
<dbReference type="GO" id="GO:0020037">
    <property type="term" value="F:heme binding"/>
    <property type="evidence" value="ECO:0007669"/>
    <property type="project" value="InterPro"/>
</dbReference>
<evidence type="ECO:0000256" key="4">
    <source>
        <dbReference type="ARBA" id="ARBA00022617"/>
    </source>
</evidence>
<evidence type="ECO:0000256" key="7">
    <source>
        <dbReference type="ARBA" id="ARBA00023033"/>
    </source>
</evidence>
<keyword evidence="5" id="KW-0256">Endoplasmic reticulum</keyword>
<dbReference type="PANTHER" id="PTHR24291">
    <property type="entry name" value="CYTOCHROME P450 FAMILY 4"/>
    <property type="match status" value="1"/>
</dbReference>
<evidence type="ECO:0000313" key="10">
    <source>
        <dbReference type="Proteomes" id="UP000285301"/>
    </source>
</evidence>
<dbReference type="GO" id="GO:0005506">
    <property type="term" value="F:iron ion binding"/>
    <property type="evidence" value="ECO:0007669"/>
    <property type="project" value="InterPro"/>
</dbReference>
<evidence type="ECO:0000256" key="1">
    <source>
        <dbReference type="ARBA" id="ARBA00001971"/>
    </source>
</evidence>
<evidence type="ECO:0000256" key="5">
    <source>
        <dbReference type="ARBA" id="ARBA00022824"/>
    </source>
</evidence>
<evidence type="ECO:0000256" key="3">
    <source>
        <dbReference type="ARBA" id="ARBA00010617"/>
    </source>
</evidence>
<dbReference type="GO" id="GO:0004497">
    <property type="term" value="F:monooxygenase activity"/>
    <property type="evidence" value="ECO:0007669"/>
    <property type="project" value="UniProtKB-KW"/>
</dbReference>
<feature type="non-terminal residue" evidence="9">
    <location>
        <position position="1"/>
    </location>
</feature>
<comment type="similarity">
    <text evidence="3">Belongs to the cytochrome P450 family.</text>
</comment>
<keyword evidence="4" id="KW-0349">Heme</keyword>
<accession>A0A3S3SLX3</accession>
<comment type="cofactor">
    <cofactor evidence="1">
        <name>heme</name>
        <dbReference type="ChEBI" id="CHEBI:30413"/>
    </cofactor>
</comment>
<evidence type="ECO:0000313" key="9">
    <source>
        <dbReference type="EMBL" id="RWS15882.1"/>
    </source>
</evidence>
<gene>
    <name evidence="9" type="ORF">B4U79_07926</name>
</gene>
<proteinExistence type="inferred from homology"/>
<keyword evidence="8" id="KW-0472">Membrane</keyword>
<dbReference type="Gene3D" id="1.10.630.10">
    <property type="entry name" value="Cytochrome P450"/>
    <property type="match status" value="1"/>
</dbReference>
<keyword evidence="6" id="KW-0408">Iron</keyword>
<dbReference type="InterPro" id="IPR036396">
    <property type="entry name" value="Cyt_P450_sf"/>
</dbReference>
<dbReference type="GO" id="GO:0005789">
    <property type="term" value="C:endoplasmic reticulum membrane"/>
    <property type="evidence" value="ECO:0007669"/>
    <property type="project" value="UniProtKB-SubCell"/>
</dbReference>
<dbReference type="OrthoDB" id="6504453at2759"/>
<reference evidence="9 10" key="1">
    <citation type="journal article" date="2018" name="Gigascience">
        <title>Genomes of trombidid mites reveal novel predicted allergens and laterally-transferred genes associated with secondary metabolism.</title>
        <authorList>
            <person name="Dong X."/>
            <person name="Chaisiri K."/>
            <person name="Xia D."/>
            <person name="Armstrong S.D."/>
            <person name="Fang Y."/>
            <person name="Donnelly M.J."/>
            <person name="Kadowaki T."/>
            <person name="McGarry J.W."/>
            <person name="Darby A.C."/>
            <person name="Makepeace B.L."/>
        </authorList>
    </citation>
    <scope>NUCLEOTIDE SEQUENCE [LARGE SCALE GENOMIC DNA]</scope>
    <source>
        <strain evidence="9">UoL-WK</strain>
    </source>
</reference>
<comment type="caution">
    <text evidence="9">The sequence shown here is derived from an EMBL/GenBank/DDBJ whole genome shotgun (WGS) entry which is preliminary data.</text>
</comment>
<dbReference type="PANTHER" id="PTHR24291:SF189">
    <property type="entry name" value="CYTOCHROME P450 4C3-RELATED"/>
    <property type="match status" value="1"/>
</dbReference>
<dbReference type="Pfam" id="PF00067">
    <property type="entry name" value="p450"/>
    <property type="match status" value="1"/>
</dbReference>
<sequence>LAKEKCSQEILRNQDFINKSFEYNYLKPWLGDGLITSNGAVWKTKRKLLSPSFHSKILEDYISVINEETKIFNQILSTHSDKECFDIRPLITNLTLDIISGK</sequence>
<dbReference type="GO" id="GO:0016705">
    <property type="term" value="F:oxidoreductase activity, acting on paired donors, with incorporation or reduction of molecular oxygen"/>
    <property type="evidence" value="ECO:0007669"/>
    <property type="project" value="InterPro"/>
</dbReference>
<evidence type="ECO:0000256" key="8">
    <source>
        <dbReference type="ARBA" id="ARBA00023136"/>
    </source>
</evidence>
<dbReference type="InterPro" id="IPR001128">
    <property type="entry name" value="Cyt_P450"/>
</dbReference>
<protein>
    <submittedName>
        <fullName evidence="9">Cytochrome P450 4c3-like protein</fullName>
    </submittedName>
</protein>
<organism evidence="9 10">
    <name type="scientific">Dinothrombium tinctorium</name>
    <dbReference type="NCBI Taxonomy" id="1965070"/>
    <lineage>
        <taxon>Eukaryota</taxon>
        <taxon>Metazoa</taxon>
        <taxon>Ecdysozoa</taxon>
        <taxon>Arthropoda</taxon>
        <taxon>Chelicerata</taxon>
        <taxon>Arachnida</taxon>
        <taxon>Acari</taxon>
        <taxon>Acariformes</taxon>
        <taxon>Trombidiformes</taxon>
        <taxon>Prostigmata</taxon>
        <taxon>Anystina</taxon>
        <taxon>Parasitengona</taxon>
        <taxon>Trombidioidea</taxon>
        <taxon>Trombidiidae</taxon>
        <taxon>Dinothrombium</taxon>
    </lineage>
</organism>
<keyword evidence="7" id="KW-0503">Monooxygenase</keyword>
<keyword evidence="4" id="KW-0479">Metal-binding</keyword>
<comment type="subcellular location">
    <subcellularLocation>
        <location evidence="2">Endoplasmic reticulum membrane</location>
    </subcellularLocation>
</comment>